<proteinExistence type="predicted"/>
<evidence type="ECO:0000313" key="2">
    <source>
        <dbReference type="EMBL" id="ETM45100.1"/>
    </source>
</evidence>
<organism evidence="2">
    <name type="scientific">Phytophthora nicotianae</name>
    <name type="common">Potato buckeye rot agent</name>
    <name type="synonym">Phytophthora parasitica</name>
    <dbReference type="NCBI Taxonomy" id="4792"/>
    <lineage>
        <taxon>Eukaryota</taxon>
        <taxon>Sar</taxon>
        <taxon>Stramenopiles</taxon>
        <taxon>Oomycota</taxon>
        <taxon>Peronosporomycetes</taxon>
        <taxon>Peronosporales</taxon>
        <taxon>Peronosporaceae</taxon>
        <taxon>Phytophthora</taxon>
    </lineage>
</organism>
<feature type="compositionally biased region" description="Polar residues" evidence="1">
    <location>
        <begin position="1"/>
        <end position="25"/>
    </location>
</feature>
<feature type="compositionally biased region" description="Basic and acidic residues" evidence="1">
    <location>
        <begin position="114"/>
        <end position="133"/>
    </location>
</feature>
<protein>
    <submittedName>
        <fullName evidence="2">Uncharacterized protein</fullName>
    </submittedName>
</protein>
<feature type="region of interest" description="Disordered" evidence="1">
    <location>
        <begin position="62"/>
        <end position="135"/>
    </location>
</feature>
<reference evidence="2" key="1">
    <citation type="submission" date="2013-11" db="EMBL/GenBank/DDBJ databases">
        <title>The Genome Sequence of Phytophthora parasitica IAC_01/95.</title>
        <authorList>
            <consortium name="The Broad Institute Genomics Platform"/>
            <person name="Russ C."/>
            <person name="Tyler B."/>
            <person name="Panabieres F."/>
            <person name="Shan W."/>
            <person name="Tripathy S."/>
            <person name="Grunwald N."/>
            <person name="Machado M."/>
            <person name="Johnson C.S."/>
            <person name="Arredondo F."/>
            <person name="Hong C."/>
            <person name="Coffey M."/>
            <person name="Young S.K."/>
            <person name="Zeng Q."/>
            <person name="Gargeya S."/>
            <person name="Fitzgerald M."/>
            <person name="Abouelleil A."/>
            <person name="Alvarado L."/>
            <person name="Chapman S.B."/>
            <person name="Gainer-Dewar J."/>
            <person name="Goldberg J."/>
            <person name="Griggs A."/>
            <person name="Gujja S."/>
            <person name="Hansen M."/>
            <person name="Howarth C."/>
            <person name="Imamovic A."/>
            <person name="Ireland A."/>
            <person name="Larimer J."/>
            <person name="McCowan C."/>
            <person name="Murphy C."/>
            <person name="Pearson M."/>
            <person name="Poon T.W."/>
            <person name="Priest M."/>
            <person name="Roberts A."/>
            <person name="Saif S."/>
            <person name="Shea T."/>
            <person name="Sykes S."/>
            <person name="Wortman J."/>
            <person name="Nusbaum C."/>
            <person name="Birren B."/>
        </authorList>
    </citation>
    <scope>NUCLEOTIDE SEQUENCE [LARGE SCALE GENOMIC DNA]</scope>
    <source>
        <strain evidence="2">IAC_01/95</strain>
    </source>
</reference>
<feature type="region of interest" description="Disordered" evidence="1">
    <location>
        <begin position="1"/>
        <end position="47"/>
    </location>
</feature>
<accession>W2N979</accession>
<dbReference type="EMBL" id="KI693183">
    <property type="protein sequence ID" value="ETM45100.1"/>
    <property type="molecule type" value="Genomic_DNA"/>
</dbReference>
<sequence>MGTSREPTPSQRNHPSIQSQGTQKIKQAKAYQKERQQRCSADPTMTQYSRINHTNLWATPPAVHCGAADSHQPRTSRSVRSVPETIPAGKPRGRAAFKREVKPHSPPSSASRETGSRAESSDVESKRRQEAELKTTQVEQEVREVAQEELAECRPLCGRVGMVGPNPWSSLVQLAPLLRKAHLRFARQGLEPCYM</sequence>
<dbReference type="Proteomes" id="UP000054532">
    <property type="component" value="Unassembled WGS sequence"/>
</dbReference>
<gene>
    <name evidence="2" type="ORF">L914_09773</name>
</gene>
<evidence type="ECO:0000256" key="1">
    <source>
        <dbReference type="SAM" id="MobiDB-lite"/>
    </source>
</evidence>
<name>W2N979_PHYNI</name>
<dbReference type="AlphaFoldDB" id="W2N979"/>